<sequence length="73" mass="8136">MTPIHRTNEDRVTGDGYKPPMLPLSGYVDIIKEVARKYSLPVLDLYAESGIYPDIEVSKDAYTVDGLHPNDKG</sequence>
<feature type="non-terminal residue" evidence="1">
    <location>
        <position position="73"/>
    </location>
</feature>
<dbReference type="GO" id="GO:0016788">
    <property type="term" value="F:hydrolase activity, acting on ester bonds"/>
    <property type="evidence" value="ECO:0007669"/>
    <property type="project" value="UniProtKB-ARBA"/>
</dbReference>
<evidence type="ECO:0000313" key="1">
    <source>
        <dbReference type="EMBL" id="MBD4339226.1"/>
    </source>
</evidence>
<gene>
    <name evidence="1" type="ORF">GUH15_24865</name>
</gene>
<evidence type="ECO:0000313" key="2">
    <source>
        <dbReference type="Proteomes" id="UP000653002"/>
    </source>
</evidence>
<name>A0A8I0HDX8_XANCI</name>
<dbReference type="InterPro" id="IPR036514">
    <property type="entry name" value="SGNH_hydro_sf"/>
</dbReference>
<dbReference type="AlphaFoldDB" id="A0A8I0HDX8"/>
<dbReference type="SUPFAM" id="SSF52266">
    <property type="entry name" value="SGNH hydrolase"/>
    <property type="match status" value="1"/>
</dbReference>
<dbReference type="EMBL" id="JAABFR010002176">
    <property type="protein sequence ID" value="MBD4339226.1"/>
    <property type="molecule type" value="Genomic_DNA"/>
</dbReference>
<comment type="caution">
    <text evidence="1">The sequence shown here is derived from an EMBL/GenBank/DDBJ whole genome shotgun (WGS) entry which is preliminary data.</text>
</comment>
<evidence type="ECO:0008006" key="3">
    <source>
        <dbReference type="Google" id="ProtNLM"/>
    </source>
</evidence>
<dbReference type="Proteomes" id="UP000653002">
    <property type="component" value="Unassembled WGS sequence"/>
</dbReference>
<protein>
    <recommendedName>
        <fullName evidence="3">SGNH hydrolase-type esterase domain-containing protein</fullName>
    </recommendedName>
</protein>
<dbReference type="Gene3D" id="3.40.50.1110">
    <property type="entry name" value="SGNH hydrolase"/>
    <property type="match status" value="1"/>
</dbReference>
<reference evidence="1" key="1">
    <citation type="submission" date="2020-01" db="EMBL/GenBank/DDBJ databases">
        <authorList>
            <person name="Richard D."/>
        </authorList>
    </citation>
    <scope>NUCLEOTIDE SEQUENCE</scope>
    <source>
        <strain evidence="1">JP541</strain>
    </source>
</reference>
<organism evidence="1 2">
    <name type="scientific">Xanthomonas citri pv. citri</name>
    <dbReference type="NCBI Taxonomy" id="611301"/>
    <lineage>
        <taxon>Bacteria</taxon>
        <taxon>Pseudomonadati</taxon>
        <taxon>Pseudomonadota</taxon>
        <taxon>Gammaproteobacteria</taxon>
        <taxon>Lysobacterales</taxon>
        <taxon>Lysobacteraceae</taxon>
        <taxon>Xanthomonas</taxon>
    </lineage>
</organism>
<proteinExistence type="predicted"/>
<accession>A0A8I0HDX8</accession>